<dbReference type="PANTHER" id="PTHR42708:SF1">
    <property type="entry name" value="GLIDING MOTILITY PROTEIN MGLA"/>
    <property type="match status" value="1"/>
</dbReference>
<dbReference type="InterPro" id="IPR006689">
    <property type="entry name" value="Small_GTPase_ARF/SAR"/>
</dbReference>
<evidence type="ECO:0000313" key="3">
    <source>
        <dbReference type="EMBL" id="TGU72159.1"/>
    </source>
</evidence>
<proteinExistence type="predicted"/>
<dbReference type="RefSeq" id="WP_135869648.1">
    <property type="nucleotide sequence ID" value="NZ_SRSC01000002.1"/>
</dbReference>
<accession>A0A4S1CFA6</accession>
<evidence type="ECO:0000256" key="1">
    <source>
        <dbReference type="ARBA" id="ARBA00022741"/>
    </source>
</evidence>
<dbReference type="InterPro" id="IPR027417">
    <property type="entry name" value="P-loop_NTPase"/>
</dbReference>
<protein>
    <submittedName>
        <fullName evidence="3">GTP-binding protein</fullName>
    </submittedName>
</protein>
<dbReference type="GO" id="GO:0005525">
    <property type="term" value="F:GTP binding"/>
    <property type="evidence" value="ECO:0007669"/>
    <property type="project" value="UniProtKB-KW"/>
</dbReference>
<keyword evidence="2" id="KW-0342">GTP-binding</keyword>
<dbReference type="EMBL" id="SRSC01000002">
    <property type="protein sequence ID" value="TGU72159.1"/>
    <property type="molecule type" value="Genomic_DNA"/>
</dbReference>
<gene>
    <name evidence="3" type="ORF">E4633_07540</name>
</gene>
<evidence type="ECO:0000256" key="2">
    <source>
        <dbReference type="ARBA" id="ARBA00023134"/>
    </source>
</evidence>
<comment type="caution">
    <text evidence="3">The sequence shown here is derived from an EMBL/GenBank/DDBJ whole genome shotgun (WGS) entry which is preliminary data.</text>
</comment>
<reference evidence="3 4" key="1">
    <citation type="submission" date="2019-04" db="EMBL/GenBank/DDBJ databases">
        <title>Geobacter oryzae sp. nov., ferric-reducing bacteria isolated from paddy soil.</title>
        <authorList>
            <person name="Xu Z."/>
            <person name="Masuda Y."/>
            <person name="Itoh H."/>
            <person name="Senoo K."/>
        </authorList>
    </citation>
    <scope>NUCLEOTIDE SEQUENCE [LARGE SCALE GENOMIC DNA]</scope>
    <source>
        <strain evidence="3 4">Red111</strain>
    </source>
</reference>
<dbReference type="AlphaFoldDB" id="A0A4S1CFA6"/>
<keyword evidence="4" id="KW-1185">Reference proteome</keyword>
<evidence type="ECO:0000313" key="4">
    <source>
        <dbReference type="Proteomes" id="UP000306416"/>
    </source>
</evidence>
<dbReference type="SUPFAM" id="SSF52540">
    <property type="entry name" value="P-loop containing nucleoside triphosphate hydrolases"/>
    <property type="match status" value="1"/>
</dbReference>
<organism evidence="3 4">
    <name type="scientific">Geomonas terrae</name>
    <dbReference type="NCBI Taxonomy" id="2562681"/>
    <lineage>
        <taxon>Bacteria</taxon>
        <taxon>Pseudomonadati</taxon>
        <taxon>Thermodesulfobacteriota</taxon>
        <taxon>Desulfuromonadia</taxon>
        <taxon>Geobacterales</taxon>
        <taxon>Geobacteraceae</taxon>
        <taxon>Geomonas</taxon>
    </lineage>
</organism>
<sequence>MALVNQAKREIHAKIVFFGPGQAGKGTSLRHIFNKLKPEFRGAMKVMSVQGARMLFFDFTPPGDGNVDGFRVRFHLYTVSGPVVDPAAWKMVLKGADGIVVVADSSPHRLDENRAAMDELVSYLKGYGQGLSTVPAVLHLNKNDLADALPVAELERQLNPSRLLAFSTSGHSGQGVLQGVMALVKNILTGLRAKGADGIASGETLQHMVEGTAAPAALAAQAPAESFAEVTTPAAAPAEASEAVLELSEAADEAPLSLEIAATPVVAEGDQIRVPLTIRCGSREKTVVLTLSLGLSEE</sequence>
<dbReference type="InterPro" id="IPR052705">
    <property type="entry name" value="Gliding_Motility_GTPase"/>
</dbReference>
<keyword evidence="1" id="KW-0547">Nucleotide-binding</keyword>
<dbReference type="PANTHER" id="PTHR42708">
    <property type="entry name" value="ATP/GTP-BINDING PROTEIN-RELATED"/>
    <property type="match status" value="1"/>
</dbReference>
<dbReference type="GO" id="GO:0003924">
    <property type="term" value="F:GTPase activity"/>
    <property type="evidence" value="ECO:0007669"/>
    <property type="project" value="InterPro"/>
</dbReference>
<name>A0A4S1CFA6_9BACT</name>
<dbReference type="Proteomes" id="UP000306416">
    <property type="component" value="Unassembled WGS sequence"/>
</dbReference>
<dbReference type="Pfam" id="PF00025">
    <property type="entry name" value="Arf"/>
    <property type="match status" value="1"/>
</dbReference>
<dbReference type="Gene3D" id="3.40.50.300">
    <property type="entry name" value="P-loop containing nucleotide triphosphate hydrolases"/>
    <property type="match status" value="1"/>
</dbReference>